<keyword evidence="3" id="KW-1185">Reference proteome</keyword>
<dbReference type="InterPro" id="IPR001206">
    <property type="entry name" value="Diacylglycerol_kinase_cat_dom"/>
</dbReference>
<dbReference type="PANTHER" id="PTHR12358:SF31">
    <property type="entry name" value="ACYLGLYCEROL KINASE, MITOCHONDRIAL"/>
    <property type="match status" value="1"/>
</dbReference>
<dbReference type="GO" id="GO:0016773">
    <property type="term" value="F:phosphotransferase activity, alcohol group as acceptor"/>
    <property type="evidence" value="ECO:0007669"/>
    <property type="project" value="UniProtKB-ARBA"/>
</dbReference>
<dbReference type="AlphaFoldDB" id="A0A8H7UDZ9"/>
<dbReference type="PROSITE" id="PS50146">
    <property type="entry name" value="DAGK"/>
    <property type="match status" value="1"/>
</dbReference>
<organism evidence="2 3">
    <name type="scientific">Mortierella isabellina</name>
    <name type="common">Filamentous fungus</name>
    <name type="synonym">Umbelopsis isabellina</name>
    <dbReference type="NCBI Taxonomy" id="91625"/>
    <lineage>
        <taxon>Eukaryota</taxon>
        <taxon>Fungi</taxon>
        <taxon>Fungi incertae sedis</taxon>
        <taxon>Mucoromycota</taxon>
        <taxon>Mucoromycotina</taxon>
        <taxon>Umbelopsidomycetes</taxon>
        <taxon>Umbelopsidales</taxon>
        <taxon>Umbelopsidaceae</taxon>
        <taxon>Umbelopsis</taxon>
    </lineage>
</organism>
<dbReference type="Gene3D" id="2.60.200.40">
    <property type="match status" value="1"/>
</dbReference>
<dbReference type="Pfam" id="PF00781">
    <property type="entry name" value="DAGK_cat"/>
    <property type="match status" value="1"/>
</dbReference>
<feature type="domain" description="DAGKc" evidence="1">
    <location>
        <begin position="126"/>
        <end position="268"/>
    </location>
</feature>
<dbReference type="GO" id="GO:0016020">
    <property type="term" value="C:membrane"/>
    <property type="evidence" value="ECO:0007669"/>
    <property type="project" value="TreeGrafter"/>
</dbReference>
<dbReference type="InterPro" id="IPR050187">
    <property type="entry name" value="Lipid_Phosphate_FormReg"/>
</dbReference>
<protein>
    <recommendedName>
        <fullName evidence="1">DAGKc domain-containing protein</fullName>
    </recommendedName>
</protein>
<dbReference type="SMART" id="SM00046">
    <property type="entry name" value="DAGKc"/>
    <property type="match status" value="1"/>
</dbReference>
<dbReference type="InterPro" id="IPR017438">
    <property type="entry name" value="ATP-NAD_kinase_N"/>
</dbReference>
<name>A0A8H7UDZ9_MORIS</name>
<dbReference type="PANTHER" id="PTHR12358">
    <property type="entry name" value="SPHINGOSINE KINASE"/>
    <property type="match status" value="1"/>
</dbReference>
<evidence type="ECO:0000259" key="1">
    <source>
        <dbReference type="PROSITE" id="PS50146"/>
    </source>
</evidence>
<dbReference type="GO" id="GO:0046512">
    <property type="term" value="P:sphingosine biosynthetic process"/>
    <property type="evidence" value="ECO:0007669"/>
    <property type="project" value="TreeGrafter"/>
</dbReference>
<evidence type="ECO:0000313" key="3">
    <source>
        <dbReference type="Proteomes" id="UP000654370"/>
    </source>
</evidence>
<dbReference type="EMBL" id="JAEPQZ010000010">
    <property type="protein sequence ID" value="KAG2176423.1"/>
    <property type="molecule type" value="Genomic_DNA"/>
</dbReference>
<dbReference type="Proteomes" id="UP000654370">
    <property type="component" value="Unassembled WGS sequence"/>
</dbReference>
<dbReference type="InterPro" id="IPR016064">
    <property type="entry name" value="NAD/diacylglycerol_kinase_sf"/>
</dbReference>
<evidence type="ECO:0000313" key="2">
    <source>
        <dbReference type="EMBL" id="KAG2176423.1"/>
    </source>
</evidence>
<sequence length="516" mass="57050">MQATTLKVNIGQQPVQLTYDGEGLRIEGDTTAVKRPKPSRACFCIPLPGGKSSDPLLLPIQNLNILNVELLDTNLFRISALIPDNPAEDESTVKLYNLAYSVDPELAKEAREFSSAIMNEVYKDVAPGKRIKVLINPFGGQGKAKTIYERQVKPVFEAAKCVMDVQFTERHGHAIDIAKEINIEKFDSIVTVSGDGVIHEVINGFLQRPDAREAIRKLPLGVIPGGTGNALSISLLGEKAGFDPQYTALQVIKGKPMTFDLCSVTYADHRYFSFLSQNYGITAYADLGTEHMRWMGDARTIVGLLQQIFGKRTYSMEASFDVIESDKSKIAADYHTAYNRSEEPKVIDENAPTGEVIDSIPPLSEPVPETWTTVNGDISVFLTSKVPWLARGMLSHPYCMPNDGLLDLMLIKKGASVGKQLDVFTKLETGKHISNDIVSIEFAQYDIMTCINLFVGQIDYYKVKAFRLTPISKPSEKKNYVAIDGEHSPVKPFQVEVHPCLGAVLSLEGRYRPTSN</sequence>
<comment type="caution">
    <text evidence="2">The sequence shown here is derived from an EMBL/GenBank/DDBJ whole genome shotgun (WGS) entry which is preliminary data.</text>
</comment>
<dbReference type="GO" id="GO:0005737">
    <property type="term" value="C:cytoplasm"/>
    <property type="evidence" value="ECO:0007669"/>
    <property type="project" value="TreeGrafter"/>
</dbReference>
<reference evidence="2" key="1">
    <citation type="submission" date="2020-12" db="EMBL/GenBank/DDBJ databases">
        <title>Metabolic potential, ecology and presence of endohyphal bacteria is reflected in genomic diversity of Mucoromycotina.</title>
        <authorList>
            <person name="Muszewska A."/>
            <person name="Okrasinska A."/>
            <person name="Steczkiewicz K."/>
            <person name="Drgas O."/>
            <person name="Orlowska M."/>
            <person name="Perlinska-Lenart U."/>
            <person name="Aleksandrzak-Piekarczyk T."/>
            <person name="Szatraj K."/>
            <person name="Zielenkiewicz U."/>
            <person name="Pilsyk S."/>
            <person name="Malc E."/>
            <person name="Mieczkowski P."/>
            <person name="Kruszewska J.S."/>
            <person name="Biernat P."/>
            <person name="Pawlowska J."/>
        </authorList>
    </citation>
    <scope>NUCLEOTIDE SEQUENCE</scope>
    <source>
        <strain evidence="2">WA0000067209</strain>
    </source>
</reference>
<gene>
    <name evidence="2" type="ORF">INT43_005663</name>
</gene>
<dbReference type="Gene3D" id="3.40.50.10330">
    <property type="entry name" value="Probable inorganic polyphosphate/atp-NAD kinase, domain 1"/>
    <property type="match status" value="1"/>
</dbReference>
<accession>A0A8H7UDZ9</accession>
<dbReference type="GO" id="GO:0001727">
    <property type="term" value="F:lipid kinase activity"/>
    <property type="evidence" value="ECO:0007669"/>
    <property type="project" value="TreeGrafter"/>
</dbReference>
<proteinExistence type="predicted"/>
<dbReference type="OrthoDB" id="3853857at2759"/>
<dbReference type="SUPFAM" id="SSF111331">
    <property type="entry name" value="NAD kinase/diacylglycerol kinase-like"/>
    <property type="match status" value="1"/>
</dbReference>